<evidence type="ECO:0000313" key="6">
    <source>
        <dbReference type="Proteomes" id="UP000188169"/>
    </source>
</evidence>
<name>A0A1R4EGH9_9GAMM</name>
<organism evidence="5 6">
    <name type="scientific">Psychrobacter pasteurii</name>
    <dbReference type="NCBI Taxonomy" id="1945520"/>
    <lineage>
        <taxon>Bacteria</taxon>
        <taxon>Pseudomonadati</taxon>
        <taxon>Pseudomonadota</taxon>
        <taxon>Gammaproteobacteria</taxon>
        <taxon>Moraxellales</taxon>
        <taxon>Moraxellaceae</taxon>
        <taxon>Psychrobacter</taxon>
    </lineage>
</organism>
<reference evidence="6" key="1">
    <citation type="submission" date="2017-02" db="EMBL/GenBank/DDBJ databases">
        <authorList>
            <person name="Mornico D."/>
        </authorList>
    </citation>
    <scope>NUCLEOTIDE SEQUENCE [LARGE SCALE GENOMIC DNA]</scope>
</reference>
<evidence type="ECO:0000259" key="4">
    <source>
        <dbReference type="PROSITE" id="PS51857"/>
    </source>
</evidence>
<dbReference type="FunFam" id="2.40.50.140:FF:000006">
    <property type="entry name" value="Cold shock protein CspC"/>
    <property type="match status" value="1"/>
</dbReference>
<dbReference type="PROSITE" id="PS51857">
    <property type="entry name" value="CSD_2"/>
    <property type="match status" value="1"/>
</dbReference>
<accession>A0A1R4EGH9</accession>
<dbReference type="Pfam" id="PF00313">
    <property type="entry name" value="CSD"/>
    <property type="match status" value="1"/>
</dbReference>
<dbReference type="InterPro" id="IPR012156">
    <property type="entry name" value="Cold_shock_CspA"/>
</dbReference>
<dbReference type="RefSeq" id="WP_007394029.1">
    <property type="nucleotide sequence ID" value="NZ_FUGD01000089.1"/>
</dbReference>
<dbReference type="PROSITE" id="PS00352">
    <property type="entry name" value="CSD_1"/>
    <property type="match status" value="1"/>
</dbReference>
<dbReference type="GO" id="GO:0003676">
    <property type="term" value="F:nucleic acid binding"/>
    <property type="evidence" value="ECO:0007669"/>
    <property type="project" value="InterPro"/>
</dbReference>
<dbReference type="CDD" id="cd04458">
    <property type="entry name" value="CSP_CDS"/>
    <property type="match status" value="1"/>
</dbReference>
<evidence type="ECO:0000256" key="3">
    <source>
        <dbReference type="RuleBase" id="RU000408"/>
    </source>
</evidence>
<dbReference type="Gene3D" id="2.40.50.140">
    <property type="entry name" value="Nucleic acid-binding proteins"/>
    <property type="match status" value="1"/>
</dbReference>
<dbReference type="SMART" id="SM00357">
    <property type="entry name" value="CSP"/>
    <property type="match status" value="1"/>
</dbReference>
<dbReference type="InterPro" id="IPR012340">
    <property type="entry name" value="NA-bd_OB-fold"/>
</dbReference>
<comment type="subcellular location">
    <subcellularLocation>
        <location evidence="1 3">Cytoplasm</location>
    </subcellularLocation>
</comment>
<dbReference type="PIRSF" id="PIRSF002599">
    <property type="entry name" value="Cold_shock_A"/>
    <property type="match status" value="1"/>
</dbReference>
<gene>
    <name evidence="5" type="primary">cspV</name>
    <name evidence="5" type="ORF">A1019T_01554</name>
</gene>
<protein>
    <submittedName>
        <fullName evidence="5">Cold shock protein CspV</fullName>
    </submittedName>
</protein>
<dbReference type="AlphaFoldDB" id="A0A1R4EGH9"/>
<dbReference type="GeneID" id="84622375"/>
<dbReference type="Proteomes" id="UP000188169">
    <property type="component" value="Unassembled WGS sequence"/>
</dbReference>
<keyword evidence="2" id="KW-0963">Cytoplasm</keyword>
<sequence length="71" mass="7638">MSERVQGTVKWFNEAKGFGFIAQDDGGQDVFAHYSAIQGSGFKTLAEGQKVTFVLGQGQKGPQAEQIESAE</sequence>
<dbReference type="STRING" id="1945520.A1019T_01554"/>
<dbReference type="InterPro" id="IPR050181">
    <property type="entry name" value="Cold_shock_domain"/>
</dbReference>
<dbReference type="PANTHER" id="PTHR11544">
    <property type="entry name" value="COLD SHOCK DOMAIN CONTAINING PROTEINS"/>
    <property type="match status" value="1"/>
</dbReference>
<dbReference type="SUPFAM" id="SSF50249">
    <property type="entry name" value="Nucleic acid-binding proteins"/>
    <property type="match status" value="1"/>
</dbReference>
<proteinExistence type="predicted"/>
<dbReference type="InterPro" id="IPR011129">
    <property type="entry name" value="CSD"/>
</dbReference>
<dbReference type="PRINTS" id="PR00050">
    <property type="entry name" value="COLDSHOCK"/>
</dbReference>
<dbReference type="InterPro" id="IPR019844">
    <property type="entry name" value="CSD_CS"/>
</dbReference>
<evidence type="ECO:0000256" key="1">
    <source>
        <dbReference type="ARBA" id="ARBA00004496"/>
    </source>
</evidence>
<keyword evidence="6" id="KW-1185">Reference proteome</keyword>
<dbReference type="GO" id="GO:0005829">
    <property type="term" value="C:cytosol"/>
    <property type="evidence" value="ECO:0007669"/>
    <property type="project" value="UniProtKB-ARBA"/>
</dbReference>
<dbReference type="OrthoDB" id="9810590at2"/>
<feature type="domain" description="CSD" evidence="4">
    <location>
        <begin position="4"/>
        <end position="69"/>
    </location>
</feature>
<dbReference type="EMBL" id="FUGD01000089">
    <property type="protein sequence ID" value="SJM37578.1"/>
    <property type="molecule type" value="Genomic_DNA"/>
</dbReference>
<evidence type="ECO:0000313" key="5">
    <source>
        <dbReference type="EMBL" id="SJM37578.1"/>
    </source>
</evidence>
<evidence type="ECO:0000256" key="2">
    <source>
        <dbReference type="ARBA" id="ARBA00022490"/>
    </source>
</evidence>
<dbReference type="InterPro" id="IPR002059">
    <property type="entry name" value="CSP_DNA-bd"/>
</dbReference>